<organism evidence="7 8">
    <name type="scientific">Streptomyces chartreusis NRRL 3882</name>
    <dbReference type="NCBI Taxonomy" id="1079985"/>
    <lineage>
        <taxon>Bacteria</taxon>
        <taxon>Bacillati</taxon>
        <taxon>Actinomycetota</taxon>
        <taxon>Actinomycetes</taxon>
        <taxon>Kitasatosporales</taxon>
        <taxon>Streptomycetaceae</taxon>
        <taxon>Streptomyces</taxon>
    </lineage>
</organism>
<gene>
    <name evidence="7" type="ORF">SCNRRL3882_0304</name>
</gene>
<comment type="pathway">
    <text evidence="1">Cell wall biogenesis; cell wall polysaccharide biosynthesis.</text>
</comment>
<feature type="domain" description="Glycosyltransferase 2-like" evidence="6">
    <location>
        <begin position="15"/>
        <end position="109"/>
    </location>
</feature>
<dbReference type="EMBL" id="LT963352">
    <property type="protein sequence ID" value="SOR76824.1"/>
    <property type="molecule type" value="Genomic_DNA"/>
</dbReference>
<dbReference type="SUPFAM" id="SSF53448">
    <property type="entry name" value="Nucleotide-diphospho-sugar transferases"/>
    <property type="match status" value="1"/>
</dbReference>
<proteinExistence type="inferred from homology"/>
<dbReference type="Gene3D" id="3.90.550.10">
    <property type="entry name" value="Spore Coat Polysaccharide Biosynthesis Protein SpsA, Chain A"/>
    <property type="match status" value="1"/>
</dbReference>
<feature type="region of interest" description="Disordered" evidence="5">
    <location>
        <begin position="333"/>
        <end position="357"/>
    </location>
</feature>
<evidence type="ECO:0000256" key="5">
    <source>
        <dbReference type="SAM" id="MobiDB-lite"/>
    </source>
</evidence>
<evidence type="ECO:0000256" key="2">
    <source>
        <dbReference type="ARBA" id="ARBA00006739"/>
    </source>
</evidence>
<keyword evidence="4 7" id="KW-0808">Transferase</keyword>
<keyword evidence="8" id="KW-1185">Reference proteome</keyword>
<dbReference type="RefSeq" id="WP_010033515.1">
    <property type="nucleotide sequence ID" value="NZ_LT962942.1"/>
</dbReference>
<dbReference type="InterPro" id="IPR001173">
    <property type="entry name" value="Glyco_trans_2-like"/>
</dbReference>
<dbReference type="OrthoDB" id="9781367at2"/>
<evidence type="ECO:0000256" key="4">
    <source>
        <dbReference type="ARBA" id="ARBA00022679"/>
    </source>
</evidence>
<dbReference type="GO" id="GO:0016757">
    <property type="term" value="F:glycosyltransferase activity"/>
    <property type="evidence" value="ECO:0007669"/>
    <property type="project" value="UniProtKB-KW"/>
</dbReference>
<protein>
    <submittedName>
        <fullName evidence="7">Mycofactocin system glycosyltransferase</fullName>
    </submittedName>
</protein>
<evidence type="ECO:0000313" key="8">
    <source>
        <dbReference type="Proteomes" id="UP000235464"/>
    </source>
</evidence>
<evidence type="ECO:0000259" key="6">
    <source>
        <dbReference type="Pfam" id="PF00535"/>
    </source>
</evidence>
<keyword evidence="3" id="KW-0328">Glycosyltransferase</keyword>
<sequence length="357" mass="38315">MTEPDARTRDAEYAVVVPTLGRPSLRGCLHALAEASGPGPVRVVLVDDRPDPAGPSLTADVPPSLRSRTLVVPGGARGPAAARNLGWRAAGDVPWIVFLDDDVVPGPTWGDDLTMDLAAATDRTAGISARIEVPLPTDRRPTDWERNTAGLAGARWITADMAYRRDALAAVGGFDERFRRAFREDADLALRILDAGWTLTGGRRTTTHPVRPAGLWTSVRLQAGNADDVLMTRLHGRTWWRRAEAPRGRLPLHLAVTGAGVTALGCALLGRYRPAGACAAAWLAGTAEFALARILPGPRTRDEVLTMAVTSALVPPAATWHWLRGRLAHRTARPLTPLRTGGPAPAPRPVVRERLRS</sequence>
<dbReference type="Proteomes" id="UP000235464">
    <property type="component" value="Chromosome I"/>
</dbReference>
<dbReference type="InterPro" id="IPR029044">
    <property type="entry name" value="Nucleotide-diphossugar_trans"/>
</dbReference>
<accession>A0A2N9B0I0</accession>
<dbReference type="AlphaFoldDB" id="A0A2N9B0I0"/>
<reference evidence="8" key="1">
    <citation type="submission" date="2017-11" db="EMBL/GenBank/DDBJ databases">
        <authorList>
            <person name="Wibberg D."/>
        </authorList>
    </citation>
    <scope>NUCLEOTIDE SEQUENCE [LARGE SCALE GENOMIC DNA]</scope>
</reference>
<dbReference type="PANTHER" id="PTHR43179:SF12">
    <property type="entry name" value="GALACTOFURANOSYLTRANSFERASE GLFT2"/>
    <property type="match status" value="1"/>
</dbReference>
<comment type="similarity">
    <text evidence="2">Belongs to the glycosyltransferase 2 family.</text>
</comment>
<dbReference type="PANTHER" id="PTHR43179">
    <property type="entry name" value="RHAMNOSYLTRANSFERASE WBBL"/>
    <property type="match status" value="1"/>
</dbReference>
<evidence type="ECO:0000256" key="1">
    <source>
        <dbReference type="ARBA" id="ARBA00004776"/>
    </source>
</evidence>
<evidence type="ECO:0000256" key="3">
    <source>
        <dbReference type="ARBA" id="ARBA00022676"/>
    </source>
</evidence>
<dbReference type="Pfam" id="PF00535">
    <property type="entry name" value="Glycos_transf_2"/>
    <property type="match status" value="1"/>
</dbReference>
<evidence type="ECO:0000313" key="7">
    <source>
        <dbReference type="EMBL" id="SOR76824.1"/>
    </source>
</evidence>
<name>A0A2N9B0I0_STRCX</name>